<dbReference type="InterPro" id="IPR047156">
    <property type="entry name" value="Teg/CotR/CapV-like"/>
</dbReference>
<dbReference type="SUPFAM" id="SSF52151">
    <property type="entry name" value="FabD/lysophospholipase-like"/>
    <property type="match status" value="1"/>
</dbReference>
<dbReference type="GO" id="GO:0016787">
    <property type="term" value="F:hydrolase activity"/>
    <property type="evidence" value="ECO:0007669"/>
    <property type="project" value="UniProtKB-UniRule"/>
</dbReference>
<name>A0AAW8D9L8_9BURK</name>
<dbReference type="AlphaFoldDB" id="A0AAW8D9L8"/>
<dbReference type="InterPro" id="IPR016035">
    <property type="entry name" value="Acyl_Trfase/lysoPLipase"/>
</dbReference>
<keyword evidence="2" id="KW-0442">Lipid degradation</keyword>
<feature type="domain" description="PNPLA" evidence="3">
    <location>
        <begin position="12"/>
        <end position="203"/>
    </location>
</feature>
<dbReference type="Gene3D" id="2.80.10.50">
    <property type="match status" value="1"/>
</dbReference>
<evidence type="ECO:0000256" key="1">
    <source>
        <dbReference type="ARBA" id="ARBA00023098"/>
    </source>
</evidence>
<organism evidence="4 5">
    <name type="scientific">Variovorax boronicumulans</name>
    <dbReference type="NCBI Taxonomy" id="436515"/>
    <lineage>
        <taxon>Bacteria</taxon>
        <taxon>Pseudomonadati</taxon>
        <taxon>Pseudomonadota</taxon>
        <taxon>Betaproteobacteria</taxon>
        <taxon>Burkholderiales</taxon>
        <taxon>Comamonadaceae</taxon>
        <taxon>Variovorax</taxon>
    </lineage>
</organism>
<comment type="caution">
    <text evidence="4">The sequence shown here is derived from an EMBL/GenBank/DDBJ whole genome shotgun (WGS) entry which is preliminary data.</text>
</comment>
<comment type="caution">
    <text evidence="2">Lacks conserved residue(s) required for the propagation of feature annotation.</text>
</comment>
<dbReference type="PANTHER" id="PTHR24138:SF10">
    <property type="entry name" value="PHOSPHOLIPASE A2"/>
    <property type="match status" value="1"/>
</dbReference>
<feature type="active site" description="Nucleophile" evidence="2">
    <location>
        <position position="49"/>
    </location>
</feature>
<gene>
    <name evidence="4" type="ORF">J2W31_006840</name>
</gene>
<dbReference type="Pfam" id="PF01734">
    <property type="entry name" value="Patatin"/>
    <property type="match status" value="1"/>
</dbReference>
<dbReference type="Gene3D" id="3.40.1090.10">
    <property type="entry name" value="Cytosolic phospholipase A2 catalytic domain"/>
    <property type="match status" value="1"/>
</dbReference>
<dbReference type="Proteomes" id="UP001242045">
    <property type="component" value="Unassembled WGS sequence"/>
</dbReference>
<keyword evidence="1 2" id="KW-0443">Lipid metabolism</keyword>
<dbReference type="PROSITE" id="PS51635">
    <property type="entry name" value="PNPLA"/>
    <property type="match status" value="1"/>
</dbReference>
<sequence length="535" mass="58156">MASPKSGYYTILSFVGGGIRGLLSATLLQRLFAADPQLLNQTKMYAGCSTGSIISSELLADPDPGNLITLFTGSELGFYNKMNIHPDKPAYPIDEVLGSQLSIQKDSKISEAGKDVLLVSFNVGSVEKEEGGIGKMMPVPWKPMMFTNMLGTAQDKKDGLEGNSNTLIAVAATSSGSMPGQLGSTDGNVDGCFFNHDPTVAAIALALRNGWELHQIAAITIGTGYMPYWLQSNTHEWGADQWINGEGNPFDNITPFLMNQKGSSPVLDMSLNGTSTDLMPQIAKMLLGDRYVNLNPTLPCFIPENSTNPQAIALLQDSANSFDISKALDLIKKCWSNATLEVPLRFPENTDASIAPVVAPNANAHIVPLETQFFIRQNTSRPQVLDIMDASHKAGARVILWEQKTKTDPDAGNQLWKFEKSGEAGWWYLKSQIGADLYLTLTGDSTTVDLPITVEPLRADLRDRQLWNLVPSKELGYYYIQSKLVPSASASVNPNSYVPTVIGVGTKNDGVTAAYGMPLNYRVYAHLSFAFIPFK</sequence>
<dbReference type="CDD" id="cd00161">
    <property type="entry name" value="beta-trefoil_Ricin-like"/>
    <property type="match status" value="1"/>
</dbReference>
<evidence type="ECO:0000313" key="4">
    <source>
        <dbReference type="EMBL" id="MDP9897692.1"/>
    </source>
</evidence>
<dbReference type="InterPro" id="IPR035992">
    <property type="entry name" value="Ricin_B-like_lectins"/>
</dbReference>
<dbReference type="RefSeq" id="WP_307687546.1">
    <property type="nucleotide sequence ID" value="NZ_JAUSRD010000033.1"/>
</dbReference>
<dbReference type="EMBL" id="JAUSRD010000033">
    <property type="protein sequence ID" value="MDP9897692.1"/>
    <property type="molecule type" value="Genomic_DNA"/>
</dbReference>
<evidence type="ECO:0000259" key="3">
    <source>
        <dbReference type="PROSITE" id="PS51635"/>
    </source>
</evidence>
<proteinExistence type="predicted"/>
<reference evidence="4" key="1">
    <citation type="submission" date="2023-07" db="EMBL/GenBank/DDBJ databases">
        <title>Sorghum-associated microbial communities from plants grown in Nebraska, USA.</title>
        <authorList>
            <person name="Schachtman D."/>
        </authorList>
    </citation>
    <scope>NUCLEOTIDE SEQUENCE</scope>
    <source>
        <strain evidence="4">DS3754</strain>
    </source>
</reference>
<dbReference type="InterPro" id="IPR002641">
    <property type="entry name" value="PNPLA_dom"/>
</dbReference>
<feature type="short sequence motif" description="GXGXXG" evidence="2">
    <location>
        <begin position="16"/>
        <end position="21"/>
    </location>
</feature>
<evidence type="ECO:0000256" key="2">
    <source>
        <dbReference type="PROSITE-ProRule" id="PRU01161"/>
    </source>
</evidence>
<feature type="short sequence motif" description="GXSXG" evidence="2">
    <location>
        <begin position="47"/>
        <end position="51"/>
    </location>
</feature>
<protein>
    <recommendedName>
        <fullName evidence="3">PNPLA domain-containing protein</fullName>
    </recommendedName>
</protein>
<keyword evidence="2" id="KW-0378">Hydrolase</keyword>
<evidence type="ECO:0000313" key="5">
    <source>
        <dbReference type="Proteomes" id="UP001242045"/>
    </source>
</evidence>
<dbReference type="GO" id="GO:0016042">
    <property type="term" value="P:lipid catabolic process"/>
    <property type="evidence" value="ECO:0007669"/>
    <property type="project" value="UniProtKB-UniRule"/>
</dbReference>
<dbReference type="PANTHER" id="PTHR24138">
    <property type="entry name" value="INTRACELLLAR PHOSPHOLIPASE A FAMILY"/>
    <property type="match status" value="1"/>
</dbReference>
<feature type="active site" description="Proton acceptor" evidence="2">
    <location>
        <position position="190"/>
    </location>
</feature>
<accession>A0AAW8D9L8</accession>
<dbReference type="SUPFAM" id="SSF50370">
    <property type="entry name" value="Ricin B-like lectins"/>
    <property type="match status" value="1"/>
</dbReference>